<sequence length="167" mass="19802">MSQTKAEESVSNLVNELFGSQMNKTVKEQIDQIKIQVVQEEDENAQPAMIILMPIKILDFVHANFTVFKKKLDKIFHNHYFFFIRTPQINFLSKTINENTQEKWIFDLCYPAELQNRVTEIKNGGTIKIEKAMLERRCDFLPEDFTRMENAYKTLTKKTIIYSLRHY</sequence>
<dbReference type="EMBL" id="LGUB01001011">
    <property type="protein sequence ID" value="KRH92328.1"/>
    <property type="molecule type" value="Genomic_DNA"/>
</dbReference>
<gene>
    <name evidence="1" type="ORF">M153_7423000534</name>
</gene>
<name>A0A0R0LST5_9MICR</name>
<evidence type="ECO:0000313" key="1">
    <source>
        <dbReference type="EMBL" id="KRH92328.1"/>
    </source>
</evidence>
<keyword evidence="2" id="KW-1185">Reference proteome</keyword>
<dbReference type="Proteomes" id="UP000051530">
    <property type="component" value="Unassembled WGS sequence"/>
</dbReference>
<dbReference type="AlphaFoldDB" id="A0A0R0LST5"/>
<organism evidence="1 2">
    <name type="scientific">Pseudoloma neurophilia</name>
    <dbReference type="NCBI Taxonomy" id="146866"/>
    <lineage>
        <taxon>Eukaryota</taxon>
        <taxon>Fungi</taxon>
        <taxon>Fungi incertae sedis</taxon>
        <taxon>Microsporidia</taxon>
        <taxon>Pseudoloma</taxon>
    </lineage>
</organism>
<proteinExistence type="predicted"/>
<reference evidence="1 2" key="1">
    <citation type="submission" date="2015-07" db="EMBL/GenBank/DDBJ databases">
        <title>The genome of Pseudoloma neurophilia, a relevant intracellular parasite of the zebrafish.</title>
        <authorList>
            <person name="Ndikumana S."/>
            <person name="Pelin A."/>
            <person name="Sanders J."/>
            <person name="Corradi N."/>
        </authorList>
    </citation>
    <scope>NUCLEOTIDE SEQUENCE [LARGE SCALE GENOMIC DNA]</scope>
    <source>
        <strain evidence="1 2">MK1</strain>
    </source>
</reference>
<accession>A0A0R0LST5</accession>
<protein>
    <submittedName>
        <fullName evidence="1">40S ribosomal protein s7</fullName>
    </submittedName>
</protein>
<dbReference type="VEuPathDB" id="MicrosporidiaDB:M153_7423000534"/>
<dbReference type="OrthoDB" id="2188405at2759"/>
<comment type="caution">
    <text evidence="1">The sequence shown here is derived from an EMBL/GenBank/DDBJ whole genome shotgun (WGS) entry which is preliminary data.</text>
</comment>
<evidence type="ECO:0000313" key="2">
    <source>
        <dbReference type="Proteomes" id="UP000051530"/>
    </source>
</evidence>
<keyword evidence="1" id="KW-0689">Ribosomal protein</keyword>
<keyword evidence="1" id="KW-0687">Ribonucleoprotein</keyword>
<dbReference type="GO" id="GO:0005840">
    <property type="term" value="C:ribosome"/>
    <property type="evidence" value="ECO:0007669"/>
    <property type="project" value="UniProtKB-KW"/>
</dbReference>